<proteinExistence type="predicted"/>
<reference evidence="1" key="1">
    <citation type="submission" date="2021-06" db="EMBL/GenBank/DDBJ databases">
        <authorList>
            <person name="Hodson N. C."/>
            <person name="Mongue J. A."/>
            <person name="Jaron S. K."/>
        </authorList>
    </citation>
    <scope>NUCLEOTIDE SEQUENCE</scope>
</reference>
<keyword evidence="2" id="KW-1185">Reference proteome</keyword>
<comment type="caution">
    <text evidence="1">The sequence shown here is derived from an EMBL/GenBank/DDBJ whole genome shotgun (WGS) entry which is preliminary data.</text>
</comment>
<dbReference type="AlphaFoldDB" id="A0A8J2KXJ2"/>
<organism evidence="1 2">
    <name type="scientific">Allacma fusca</name>
    <dbReference type="NCBI Taxonomy" id="39272"/>
    <lineage>
        <taxon>Eukaryota</taxon>
        <taxon>Metazoa</taxon>
        <taxon>Ecdysozoa</taxon>
        <taxon>Arthropoda</taxon>
        <taxon>Hexapoda</taxon>
        <taxon>Collembola</taxon>
        <taxon>Symphypleona</taxon>
        <taxon>Sminthuridae</taxon>
        <taxon>Allacma</taxon>
    </lineage>
</organism>
<dbReference type="Proteomes" id="UP000708208">
    <property type="component" value="Unassembled WGS sequence"/>
</dbReference>
<dbReference type="EMBL" id="CAJVCH010253693">
    <property type="protein sequence ID" value="CAG7733691.1"/>
    <property type="molecule type" value="Genomic_DNA"/>
</dbReference>
<evidence type="ECO:0000313" key="2">
    <source>
        <dbReference type="Proteomes" id="UP000708208"/>
    </source>
</evidence>
<gene>
    <name evidence="1" type="ORF">AFUS01_LOCUS22117</name>
</gene>
<accession>A0A8J2KXJ2</accession>
<name>A0A8J2KXJ2_9HEXA</name>
<evidence type="ECO:0000313" key="1">
    <source>
        <dbReference type="EMBL" id="CAG7733691.1"/>
    </source>
</evidence>
<protein>
    <submittedName>
        <fullName evidence="1">Uncharacterized protein</fullName>
    </submittedName>
</protein>
<sequence length="75" mass="8859">MMMMSGAHTLDQLLGDGNEMGAEFKWTKRYENQTEEEKRDCLHSEKMGKQESPSSFFLMPFYLVPFRFQGTRKEN</sequence>